<reference evidence="11" key="2">
    <citation type="journal article" date="2021" name="PeerJ">
        <title>Extensive microbial diversity within the chicken gut microbiome revealed by metagenomics and culture.</title>
        <authorList>
            <person name="Gilroy R."/>
            <person name="Ravi A."/>
            <person name="Getino M."/>
            <person name="Pursley I."/>
            <person name="Horton D.L."/>
            <person name="Alikhan N.F."/>
            <person name="Baker D."/>
            <person name="Gharbi K."/>
            <person name="Hall N."/>
            <person name="Watson M."/>
            <person name="Adriaenssens E.M."/>
            <person name="Foster-Nyarko E."/>
            <person name="Jarju S."/>
            <person name="Secka A."/>
            <person name="Antonio M."/>
            <person name="Oren A."/>
            <person name="Chaudhuri R.R."/>
            <person name="La Ragione R."/>
            <person name="Hildebrand F."/>
            <person name="Pallen M.J."/>
        </authorList>
    </citation>
    <scope>NUCLEOTIDE SEQUENCE</scope>
    <source>
        <strain evidence="11">ChiSxjej2B14-8506</strain>
    </source>
</reference>
<dbReference type="InterPro" id="IPR051327">
    <property type="entry name" value="MATE_MepA_subfamily"/>
</dbReference>
<dbReference type="InterPro" id="IPR045070">
    <property type="entry name" value="MATE_MepA-like"/>
</dbReference>
<dbReference type="NCBIfam" id="TIGR00797">
    <property type="entry name" value="matE"/>
    <property type="match status" value="1"/>
</dbReference>
<dbReference type="GO" id="GO:0046677">
    <property type="term" value="P:response to antibiotic"/>
    <property type="evidence" value="ECO:0007669"/>
    <property type="project" value="UniProtKB-KW"/>
</dbReference>
<feature type="transmembrane region" description="Helical" evidence="10">
    <location>
        <begin position="66"/>
        <end position="88"/>
    </location>
</feature>
<evidence type="ECO:0000256" key="4">
    <source>
        <dbReference type="ARBA" id="ARBA00022448"/>
    </source>
</evidence>
<sequence length="480" mass="51498">MNQILTLRVKPVSAASGKARAKGLRSLTSSSDLGEAPIGRLMLRLALPSIMAQLINILYNIVDRMYIGRIAGAGSLALTGLGVAFPIITLVSAFAQLMGMGGAPLAAIQLGAGDRQRAERILQNSALLLLIATVACTAGFLAFKRPLLFMFGASPDTITYAEDYLGIYLAGTISVMLALGLSPFITAQGQARVAMLSVMIGAAANIALDPLFIFTFGMGVKGAALATVISQTLSAAWVVWYLCSHRSALRLRLRGARLDGAVVRRIIALGVSPFIMQATESAISITFNVQLRAYGNDLYVGSMTILQSVMQILFVPMNGFTQGVQPIISYNYGAGQFKRVMATFRRMTVVTLLAGMALATCAMTMPELFARVFTDNEELIGLVKQVLPIYISGMLIFGLQSSCQMTFVGMGQAKVSLFIACLRKIILLIPLILLLPLKMGVMGIYWAEPIADVTSAICATLIFAFTHRRMLTPEALSRQS</sequence>
<evidence type="ECO:0000256" key="5">
    <source>
        <dbReference type="ARBA" id="ARBA00022475"/>
    </source>
</evidence>
<feature type="transmembrane region" description="Helical" evidence="10">
    <location>
        <begin position="443"/>
        <end position="465"/>
    </location>
</feature>
<dbReference type="CDD" id="cd13143">
    <property type="entry name" value="MATE_MepA_like"/>
    <property type="match status" value="1"/>
</dbReference>
<protein>
    <recommendedName>
        <fullName evidence="3">Multidrug export protein MepA</fullName>
    </recommendedName>
</protein>
<dbReference type="PANTHER" id="PTHR43823">
    <property type="entry name" value="SPORULATION PROTEIN YKVU"/>
    <property type="match status" value="1"/>
</dbReference>
<comment type="similarity">
    <text evidence="2">Belongs to the multi antimicrobial extrusion (MATE) (TC 2.A.66.1) family. MepA subfamily.</text>
</comment>
<reference evidence="11" key="1">
    <citation type="submission" date="2020-10" db="EMBL/GenBank/DDBJ databases">
        <authorList>
            <person name="Gilroy R."/>
        </authorList>
    </citation>
    <scope>NUCLEOTIDE SEQUENCE</scope>
    <source>
        <strain evidence="11">ChiSxjej2B14-8506</strain>
    </source>
</reference>
<comment type="subcellular location">
    <subcellularLocation>
        <location evidence="1">Cell membrane</location>
        <topology evidence="1">Multi-pass membrane protein</topology>
    </subcellularLocation>
</comment>
<accession>A0A9D1LQX1</accession>
<dbReference type="Proteomes" id="UP000824123">
    <property type="component" value="Unassembled WGS sequence"/>
</dbReference>
<keyword evidence="4" id="KW-0813">Transport</keyword>
<feature type="transmembrane region" description="Helical" evidence="10">
    <location>
        <begin position="164"/>
        <end position="186"/>
    </location>
</feature>
<dbReference type="InterPro" id="IPR002528">
    <property type="entry name" value="MATE_fam"/>
</dbReference>
<evidence type="ECO:0000256" key="8">
    <source>
        <dbReference type="ARBA" id="ARBA00023136"/>
    </source>
</evidence>
<feature type="transmembrane region" description="Helical" evidence="10">
    <location>
        <begin position="193"/>
        <end position="216"/>
    </location>
</feature>
<feature type="transmembrane region" description="Helical" evidence="10">
    <location>
        <begin position="415"/>
        <end position="437"/>
    </location>
</feature>
<evidence type="ECO:0000256" key="3">
    <source>
        <dbReference type="ARBA" id="ARBA00022106"/>
    </source>
</evidence>
<dbReference type="InterPro" id="IPR048279">
    <property type="entry name" value="MdtK-like"/>
</dbReference>
<feature type="transmembrane region" description="Helical" evidence="10">
    <location>
        <begin position="94"/>
        <end position="113"/>
    </location>
</feature>
<keyword evidence="7 10" id="KW-1133">Transmembrane helix</keyword>
<feature type="transmembrane region" description="Helical" evidence="10">
    <location>
        <begin position="125"/>
        <end position="144"/>
    </location>
</feature>
<evidence type="ECO:0000256" key="10">
    <source>
        <dbReference type="SAM" id="Phobius"/>
    </source>
</evidence>
<dbReference type="PIRSF" id="PIRSF006603">
    <property type="entry name" value="DinF"/>
    <property type="match status" value="1"/>
</dbReference>
<keyword evidence="8 10" id="KW-0472">Membrane</keyword>
<proteinExistence type="inferred from homology"/>
<keyword evidence="9" id="KW-0046">Antibiotic resistance</keyword>
<evidence type="ECO:0000256" key="2">
    <source>
        <dbReference type="ARBA" id="ARBA00008417"/>
    </source>
</evidence>
<feature type="transmembrane region" description="Helical" evidence="10">
    <location>
        <begin position="347"/>
        <end position="365"/>
    </location>
</feature>
<evidence type="ECO:0000256" key="7">
    <source>
        <dbReference type="ARBA" id="ARBA00022989"/>
    </source>
</evidence>
<organism evidence="11 12">
    <name type="scientific">Candidatus Fimadaptatus faecigallinarum</name>
    <dbReference type="NCBI Taxonomy" id="2840814"/>
    <lineage>
        <taxon>Bacteria</taxon>
        <taxon>Bacillati</taxon>
        <taxon>Bacillota</taxon>
        <taxon>Clostridia</taxon>
        <taxon>Eubacteriales</taxon>
        <taxon>Candidatus Fimadaptatus</taxon>
    </lineage>
</organism>
<comment type="caution">
    <text evidence="11">The sequence shown here is derived from an EMBL/GenBank/DDBJ whole genome shotgun (WGS) entry which is preliminary data.</text>
</comment>
<dbReference type="EMBL" id="DVNK01000025">
    <property type="protein sequence ID" value="HIU46322.1"/>
    <property type="molecule type" value="Genomic_DNA"/>
</dbReference>
<keyword evidence="6 10" id="KW-0812">Transmembrane</keyword>
<feature type="transmembrane region" description="Helical" evidence="10">
    <location>
        <begin position="222"/>
        <end position="243"/>
    </location>
</feature>
<dbReference type="AlphaFoldDB" id="A0A9D1LQX1"/>
<gene>
    <name evidence="11" type="ORF">IAC59_03570</name>
</gene>
<feature type="transmembrane region" description="Helical" evidence="10">
    <location>
        <begin position="385"/>
        <end position="403"/>
    </location>
</feature>
<evidence type="ECO:0000313" key="11">
    <source>
        <dbReference type="EMBL" id="HIU46322.1"/>
    </source>
</evidence>
<dbReference type="GO" id="GO:0042910">
    <property type="term" value="F:xenobiotic transmembrane transporter activity"/>
    <property type="evidence" value="ECO:0007669"/>
    <property type="project" value="InterPro"/>
</dbReference>
<dbReference type="GO" id="GO:0005886">
    <property type="term" value="C:plasma membrane"/>
    <property type="evidence" value="ECO:0007669"/>
    <property type="project" value="UniProtKB-SubCell"/>
</dbReference>
<evidence type="ECO:0000313" key="12">
    <source>
        <dbReference type="Proteomes" id="UP000824123"/>
    </source>
</evidence>
<name>A0A9D1LQX1_9FIRM</name>
<dbReference type="Pfam" id="PF01554">
    <property type="entry name" value="MatE"/>
    <property type="match status" value="2"/>
</dbReference>
<evidence type="ECO:0000256" key="1">
    <source>
        <dbReference type="ARBA" id="ARBA00004651"/>
    </source>
</evidence>
<evidence type="ECO:0000256" key="9">
    <source>
        <dbReference type="ARBA" id="ARBA00023251"/>
    </source>
</evidence>
<dbReference type="GO" id="GO:0015297">
    <property type="term" value="F:antiporter activity"/>
    <property type="evidence" value="ECO:0007669"/>
    <property type="project" value="InterPro"/>
</dbReference>
<dbReference type="PANTHER" id="PTHR43823:SF3">
    <property type="entry name" value="MULTIDRUG EXPORT PROTEIN MEPA"/>
    <property type="match status" value="1"/>
</dbReference>
<evidence type="ECO:0000256" key="6">
    <source>
        <dbReference type="ARBA" id="ARBA00022692"/>
    </source>
</evidence>
<keyword evidence="5" id="KW-1003">Cell membrane</keyword>